<evidence type="ECO:0000256" key="7">
    <source>
        <dbReference type="ARBA" id="ARBA00023136"/>
    </source>
</evidence>
<evidence type="ECO:0000256" key="4">
    <source>
        <dbReference type="ARBA" id="ARBA00022475"/>
    </source>
</evidence>
<feature type="transmembrane region" description="Helical" evidence="8">
    <location>
        <begin position="210"/>
        <end position="231"/>
    </location>
</feature>
<comment type="caution">
    <text evidence="9">The sequence shown here is derived from an EMBL/GenBank/DDBJ whole genome shotgun (WGS) entry which is preliminary data.</text>
</comment>
<gene>
    <name evidence="9" type="ORF">HGO97_012300</name>
</gene>
<evidence type="ECO:0000256" key="6">
    <source>
        <dbReference type="ARBA" id="ARBA00022989"/>
    </source>
</evidence>
<proteinExistence type="inferred from homology"/>
<dbReference type="Proteomes" id="UP000723714">
    <property type="component" value="Unassembled WGS sequence"/>
</dbReference>
<feature type="transmembrane region" description="Helical" evidence="8">
    <location>
        <begin position="179"/>
        <end position="198"/>
    </location>
</feature>
<feature type="transmembrane region" description="Helical" evidence="8">
    <location>
        <begin position="12"/>
        <end position="31"/>
    </location>
</feature>
<dbReference type="RefSeq" id="WP_216242052.1">
    <property type="nucleotide sequence ID" value="NZ_JABACJ020000011.1"/>
</dbReference>
<dbReference type="PANTHER" id="PTHR30330">
    <property type="entry name" value="AGSS FAMILY TRANSPORTER, SODIUM-ALANINE"/>
    <property type="match status" value="1"/>
</dbReference>
<keyword evidence="3 8" id="KW-0813">Transport</keyword>
<dbReference type="EMBL" id="JABACJ020000011">
    <property type="protein sequence ID" value="MBU3876584.1"/>
    <property type="molecule type" value="Genomic_DNA"/>
</dbReference>
<name>A0ABS6D524_9FIRM</name>
<feature type="transmembrane region" description="Helical" evidence="8">
    <location>
        <begin position="341"/>
        <end position="368"/>
    </location>
</feature>
<keyword evidence="10" id="KW-1185">Reference proteome</keyword>
<evidence type="ECO:0000256" key="1">
    <source>
        <dbReference type="ARBA" id="ARBA00004651"/>
    </source>
</evidence>
<reference evidence="9 10" key="1">
    <citation type="submission" date="2021-06" db="EMBL/GenBank/DDBJ databases">
        <title>Faecalicatena sp. nov. isolated from porcine feces.</title>
        <authorList>
            <person name="Oh B.S."/>
            <person name="Lee J.H."/>
        </authorList>
    </citation>
    <scope>NUCLEOTIDE SEQUENCE [LARGE SCALE GENOMIC DNA]</scope>
    <source>
        <strain evidence="9 10">AGMB00832</strain>
    </source>
</reference>
<evidence type="ECO:0000313" key="9">
    <source>
        <dbReference type="EMBL" id="MBU3876584.1"/>
    </source>
</evidence>
<dbReference type="PANTHER" id="PTHR30330:SF1">
    <property type="entry name" value="AMINO-ACID CARRIER PROTEIN ALST"/>
    <property type="match status" value="1"/>
</dbReference>
<sequence length="463" mass="49482">MLNSILTSINDFLYIYILVALLGAAGIYFTVRTKAVQFRLLKTGLKSLVDKKKSEQGISAFQALMISTASRVGTGNIIGVATAIAIGGPGAVFWMWIMALLGAASAFMESTLAQIYKVHDGDQFRGGPAYYIQQGLGKKWLGVIYAVLLMGCTGFGWNTTTAYNMSAALEYYVPNYRDGIGPMVLGAILVVLVGCIIFGGVKRIGFMSSVLVPIMAVFYIIFSLVCVIANIGELPRVFGSIFSNAFDFSAMAGGFAGSCMVQGVKRGLFSNEAGMGTGPNAAAAADCDHPAEAGMGQMISVFLDTLVICSATAMIVLVSGVEGTSANAGTPFVQAAVMSMFGSWGIHIITAALFLFAFTTLIGNYYYAEANLRFITEKKSVLMIFRVVALCIIFIGTGVSFDTAWNMTDILMGLVAIVNILAVFALSKVALNALKNYDKLRKTGEKPIFKAKDINLNNTECWK</sequence>
<keyword evidence="4 8" id="KW-1003">Cell membrane</keyword>
<feature type="transmembrane region" description="Helical" evidence="8">
    <location>
        <begin position="410"/>
        <end position="431"/>
    </location>
</feature>
<keyword evidence="5 8" id="KW-0812">Transmembrane</keyword>
<dbReference type="InterPro" id="IPR001463">
    <property type="entry name" value="Na/Ala_symport"/>
</dbReference>
<comment type="subcellular location">
    <subcellularLocation>
        <location evidence="1 8">Cell membrane</location>
        <topology evidence="1 8">Multi-pass membrane protein</topology>
    </subcellularLocation>
</comment>
<keyword evidence="8" id="KW-0769">Symport</keyword>
<feature type="transmembrane region" description="Helical" evidence="8">
    <location>
        <begin position="237"/>
        <end position="261"/>
    </location>
</feature>
<evidence type="ECO:0000313" key="10">
    <source>
        <dbReference type="Proteomes" id="UP000723714"/>
    </source>
</evidence>
<dbReference type="NCBIfam" id="TIGR00835">
    <property type="entry name" value="agcS"/>
    <property type="match status" value="1"/>
</dbReference>
<feature type="transmembrane region" description="Helical" evidence="8">
    <location>
        <begin position="301"/>
        <end position="321"/>
    </location>
</feature>
<protein>
    <submittedName>
        <fullName evidence="9">Alanine:cation symporter family protein</fullName>
    </submittedName>
</protein>
<keyword evidence="6 8" id="KW-1133">Transmembrane helix</keyword>
<evidence type="ECO:0000256" key="2">
    <source>
        <dbReference type="ARBA" id="ARBA00009261"/>
    </source>
</evidence>
<keyword evidence="7 8" id="KW-0472">Membrane</keyword>
<evidence type="ECO:0000256" key="5">
    <source>
        <dbReference type="ARBA" id="ARBA00022692"/>
    </source>
</evidence>
<evidence type="ECO:0000256" key="3">
    <source>
        <dbReference type="ARBA" id="ARBA00022448"/>
    </source>
</evidence>
<evidence type="ECO:0000256" key="8">
    <source>
        <dbReference type="RuleBase" id="RU363064"/>
    </source>
</evidence>
<comment type="similarity">
    <text evidence="2 8">Belongs to the alanine or glycine:cation symporter (AGCS) (TC 2.A.25) family.</text>
</comment>
<accession>A0ABS6D524</accession>
<feature type="transmembrane region" description="Helical" evidence="8">
    <location>
        <begin position="380"/>
        <end position="398"/>
    </location>
</feature>
<dbReference type="PROSITE" id="PS00873">
    <property type="entry name" value="NA_ALANINE_SYMP"/>
    <property type="match status" value="1"/>
</dbReference>
<organism evidence="9 10">
    <name type="scientific">Faecalicatena faecalis</name>
    <dbReference type="NCBI Taxonomy" id="2726362"/>
    <lineage>
        <taxon>Bacteria</taxon>
        <taxon>Bacillati</taxon>
        <taxon>Bacillota</taxon>
        <taxon>Clostridia</taxon>
        <taxon>Lachnospirales</taxon>
        <taxon>Lachnospiraceae</taxon>
        <taxon>Faecalicatena</taxon>
    </lineage>
</organism>
<feature type="transmembrane region" description="Helical" evidence="8">
    <location>
        <begin position="140"/>
        <end position="159"/>
    </location>
</feature>
<dbReference type="Pfam" id="PF01235">
    <property type="entry name" value="Na_Ala_symp"/>
    <property type="match status" value="1"/>
</dbReference>